<evidence type="ECO:0000259" key="1">
    <source>
        <dbReference type="Pfam" id="PF10120"/>
    </source>
</evidence>
<dbReference type="HOGENOM" id="CLU_054903_0_0_2"/>
<dbReference type="InterPro" id="IPR019293">
    <property type="entry name" value="ThiN"/>
</dbReference>
<dbReference type="STRING" id="397948.Cmaq_1034"/>
<dbReference type="Gene3D" id="3.40.225.10">
    <property type="entry name" value="Class II aldolase/adducin N-terminal domain"/>
    <property type="match status" value="1"/>
</dbReference>
<dbReference type="OrthoDB" id="26806at2157"/>
<dbReference type="Proteomes" id="UP000001137">
    <property type="component" value="Chromosome"/>
</dbReference>
<dbReference type="PANTHER" id="PTHR40730:SF4">
    <property type="entry name" value="TRANSCRIPTIONAL REGULATOR"/>
    <property type="match status" value="1"/>
</dbReference>
<accession>A8MDK7</accession>
<protein>
    <recommendedName>
        <fullName evidence="1">Thiamine-phosphate synthase ThiN domain-containing protein</fullName>
    </recommendedName>
</protein>
<dbReference type="RefSeq" id="WP_012186082.1">
    <property type="nucleotide sequence ID" value="NC_009954.1"/>
</dbReference>
<reference evidence="2 3" key="1">
    <citation type="submission" date="2007-10" db="EMBL/GenBank/DDBJ databases">
        <title>Complete sequence of Caldivirga maquilingensis IC-167.</title>
        <authorList>
            <consortium name="US DOE Joint Genome Institute"/>
            <person name="Copeland A."/>
            <person name="Lucas S."/>
            <person name="Lapidus A."/>
            <person name="Barry K."/>
            <person name="Glavina del Rio T."/>
            <person name="Dalin E."/>
            <person name="Tice H."/>
            <person name="Pitluck S."/>
            <person name="Saunders E."/>
            <person name="Brettin T."/>
            <person name="Bruce D."/>
            <person name="Detter J.C."/>
            <person name="Han C."/>
            <person name="Schmutz J."/>
            <person name="Larimer F."/>
            <person name="Land M."/>
            <person name="Hauser L."/>
            <person name="Kyrpides N."/>
            <person name="Ivanova N."/>
            <person name="Biddle J.F."/>
            <person name="Zhang Z."/>
            <person name="Fitz-Gibbon S.T."/>
            <person name="Lowe T.M."/>
            <person name="Saltikov C."/>
            <person name="House C.H."/>
            <person name="Richardson P."/>
        </authorList>
    </citation>
    <scope>NUCLEOTIDE SEQUENCE [LARGE SCALE GENOMIC DNA]</scope>
    <source>
        <strain evidence="3">ATCC 700844 / DSM 13496 / JCM 10307 / IC-167</strain>
    </source>
</reference>
<proteinExistence type="predicted"/>
<dbReference type="InterPro" id="IPR036409">
    <property type="entry name" value="Aldolase_II/adducin_N_sf"/>
</dbReference>
<evidence type="ECO:0000313" key="3">
    <source>
        <dbReference type="Proteomes" id="UP000001137"/>
    </source>
</evidence>
<organism evidence="2 3">
    <name type="scientific">Caldivirga maquilingensis (strain ATCC 700844 / DSM 13496 / JCM 10307 / IC-167)</name>
    <dbReference type="NCBI Taxonomy" id="397948"/>
    <lineage>
        <taxon>Archaea</taxon>
        <taxon>Thermoproteota</taxon>
        <taxon>Thermoprotei</taxon>
        <taxon>Thermoproteales</taxon>
        <taxon>Thermoproteaceae</taxon>
        <taxon>Caldivirga</taxon>
    </lineage>
</organism>
<dbReference type="PANTHER" id="PTHR40730">
    <property type="entry name" value="TRANSCRIPTIONAL REGULATOR PROTEIN-LIKE PROTEIN"/>
    <property type="match status" value="1"/>
</dbReference>
<dbReference type="AlphaFoldDB" id="A8MDK7"/>
<dbReference type="KEGG" id="cma:Cmaq_1034"/>
<keyword evidence="3" id="KW-1185">Reference proteome</keyword>
<gene>
    <name evidence="2" type="ordered locus">Cmaq_1034</name>
</gene>
<dbReference type="GeneID" id="5708993"/>
<feature type="domain" description="Thiamine-phosphate synthase ThiN" evidence="1">
    <location>
        <begin position="149"/>
        <end position="309"/>
    </location>
</feature>
<dbReference type="Pfam" id="PF10120">
    <property type="entry name" value="ThiN"/>
    <property type="match status" value="1"/>
</dbReference>
<dbReference type="InterPro" id="IPR010982">
    <property type="entry name" value="Lambda_DNA-bd_dom_sf"/>
</dbReference>
<dbReference type="SUPFAM" id="SSF53639">
    <property type="entry name" value="AraD/HMP-PK domain-like"/>
    <property type="match status" value="1"/>
</dbReference>
<dbReference type="Gene3D" id="1.10.260.40">
    <property type="entry name" value="lambda repressor-like DNA-binding domains"/>
    <property type="match status" value="1"/>
</dbReference>
<name>A8MDK7_CALMQ</name>
<dbReference type="GO" id="GO:0003677">
    <property type="term" value="F:DNA binding"/>
    <property type="evidence" value="ECO:0007669"/>
    <property type="project" value="InterPro"/>
</dbReference>
<evidence type="ECO:0000313" key="2">
    <source>
        <dbReference type="EMBL" id="ABW01863.1"/>
    </source>
</evidence>
<sequence>MVFKPRILVGLINVLNLGLEFLVDEVVPLIKAEVARELAERGYSQSRIAKILGVTQPMVNRLMNQYEYYVEKARKLNLWGMVVNVSRAVVEMIISDRYDEASRYIMSTLLLDLASLRLCDAHRMVKTDIPANCSVCSILIMPRDAVIMNVEEAVRILEANPEVALLVPGVLMNIAEAIPNPRDPADVAAVPGRIDRVEGRVKAWNPPAYGASGHLAMILIGISHSDPSTRAVASIKWGSDVEEAIKSLGWSMVKTSGSMKPSEEEIISRVVSAYITGKPRVIVDTGGYGVEPITYVFGSNAVEVALNVVSLAKEVAKLARTNQ</sequence>
<dbReference type="eggNOG" id="arCOG00021">
    <property type="taxonomic scope" value="Archaea"/>
</dbReference>
<dbReference type="EMBL" id="CP000852">
    <property type="protein sequence ID" value="ABW01863.1"/>
    <property type="molecule type" value="Genomic_DNA"/>
</dbReference>